<evidence type="ECO:0000256" key="4">
    <source>
        <dbReference type="ARBA" id="ARBA00024732"/>
    </source>
</evidence>
<feature type="site" description="Lowers pKa of active site Cys" evidence="5 9">
    <location>
        <position position="150"/>
    </location>
</feature>
<dbReference type="STRING" id="1539051.AL01_02415"/>
<keyword evidence="5" id="KW-0963">Cytoplasm</keyword>
<feature type="binding site" evidence="5 8">
    <location>
        <begin position="153"/>
        <end position="155"/>
    </location>
    <ligand>
        <name>substrate</name>
    </ligand>
</feature>
<comment type="miscellaneous">
    <text evidence="5">In the reaction, the free carboxyl group of octanoic acid is attached via an amide linkage to the epsilon-amino group of a specific lysine residue of lipoyl domains of lipoate-dependent enzymes.</text>
</comment>
<evidence type="ECO:0000256" key="3">
    <source>
        <dbReference type="ARBA" id="ARBA00023315"/>
    </source>
</evidence>
<dbReference type="OrthoDB" id="9787061at2"/>
<evidence type="ECO:0000256" key="7">
    <source>
        <dbReference type="PIRSR" id="PIRSR016262-1"/>
    </source>
</evidence>
<accession>A0A1S8GS10</accession>
<reference evidence="11 12" key="1">
    <citation type="journal article" date="2016" name="PLoS ONE">
        <title>Whole-Genome Sequence Analysis of Bombella intestini LMG 28161T, a Novel Acetic Acid Bacterium Isolated from the Crop of a Red-Tailed Bumble Bee, Bombus lapidarius.</title>
        <authorList>
            <person name="Li L."/>
            <person name="Illeghems K."/>
            <person name="Van Kerrebroeck S."/>
            <person name="Borremans W."/>
            <person name="Cleenwerck I."/>
            <person name="Smagghe G."/>
            <person name="De Vuyst L."/>
            <person name="Vandamme P."/>
        </authorList>
    </citation>
    <scope>NUCLEOTIDE SEQUENCE [LARGE SCALE GENOMIC DNA]</scope>
    <source>
        <strain evidence="11 12">R-52487</strain>
    </source>
</reference>
<comment type="function">
    <text evidence="4 5 6">Catalyzes the transfer of endogenously produced octanoic acid from octanoyl-acyl-carrier-protein onto the lipoyl domains of lipoate-dependent enzymes. Lipoyl-ACP can also act as a substrate although octanoyl-ACP is likely to be the physiological substrate.</text>
</comment>
<dbReference type="PANTHER" id="PTHR10993:SF7">
    <property type="entry name" value="LIPOYLTRANSFERASE 2, MITOCHONDRIAL-RELATED"/>
    <property type="match status" value="1"/>
</dbReference>
<evidence type="ECO:0000313" key="12">
    <source>
        <dbReference type="Proteomes" id="UP000200980"/>
    </source>
</evidence>
<dbReference type="GO" id="GO:0005737">
    <property type="term" value="C:cytoplasm"/>
    <property type="evidence" value="ECO:0007669"/>
    <property type="project" value="UniProtKB-SubCell"/>
</dbReference>
<dbReference type="AlphaFoldDB" id="A0A1S8GS10"/>
<dbReference type="GO" id="GO:0033819">
    <property type="term" value="F:lipoyl(octanoyl) transferase activity"/>
    <property type="evidence" value="ECO:0007669"/>
    <property type="project" value="UniProtKB-EC"/>
</dbReference>
<comment type="similarity">
    <text evidence="5 6">Belongs to the LipB family.</text>
</comment>
<dbReference type="CDD" id="cd16444">
    <property type="entry name" value="LipB"/>
    <property type="match status" value="1"/>
</dbReference>
<dbReference type="GO" id="GO:0009249">
    <property type="term" value="P:protein lipoylation"/>
    <property type="evidence" value="ECO:0007669"/>
    <property type="project" value="InterPro"/>
</dbReference>
<dbReference type="InterPro" id="IPR004143">
    <property type="entry name" value="BPL_LPL_catalytic"/>
</dbReference>
<dbReference type="PROSITE" id="PS01313">
    <property type="entry name" value="LIPB"/>
    <property type="match status" value="1"/>
</dbReference>
<dbReference type="Pfam" id="PF21948">
    <property type="entry name" value="LplA-B_cat"/>
    <property type="match status" value="1"/>
</dbReference>
<dbReference type="InterPro" id="IPR045864">
    <property type="entry name" value="aa-tRNA-synth_II/BPL/LPL"/>
</dbReference>
<evidence type="ECO:0000256" key="6">
    <source>
        <dbReference type="PIRNR" id="PIRNR016262"/>
    </source>
</evidence>
<dbReference type="SUPFAM" id="SSF55681">
    <property type="entry name" value="Class II aaRS and biotin synthetases"/>
    <property type="match status" value="1"/>
</dbReference>
<name>A0A1S8GS10_9PROT</name>
<keyword evidence="3 5" id="KW-0012">Acyltransferase</keyword>
<dbReference type="PANTHER" id="PTHR10993">
    <property type="entry name" value="OCTANOYLTRANSFERASE"/>
    <property type="match status" value="1"/>
</dbReference>
<evidence type="ECO:0000256" key="9">
    <source>
        <dbReference type="PIRSR" id="PIRSR016262-3"/>
    </source>
</evidence>
<dbReference type="PROSITE" id="PS51733">
    <property type="entry name" value="BPL_LPL_CATALYTIC"/>
    <property type="match status" value="1"/>
</dbReference>
<evidence type="ECO:0000313" key="11">
    <source>
        <dbReference type="EMBL" id="OOL19833.1"/>
    </source>
</evidence>
<feature type="binding site" evidence="5 8">
    <location>
        <begin position="75"/>
        <end position="82"/>
    </location>
    <ligand>
        <name>substrate</name>
    </ligand>
</feature>
<feature type="domain" description="BPL/LPL catalytic" evidence="10">
    <location>
        <begin position="36"/>
        <end position="222"/>
    </location>
</feature>
<dbReference type="Proteomes" id="UP000200980">
    <property type="component" value="Unassembled WGS sequence"/>
</dbReference>
<proteinExistence type="inferred from homology"/>
<sequence length="230" mass="25984">MTQFYKEIIWQTDKKLCPYPEALAFMRQQVEAIHRQQAPQRIWLTEHPPLYTAGTSAKAEDLINPHNYPTFEAGRGGQWTYHGPGQRLAYIMLDLTRQHGPLPPRDIRAFVQILELWLIMSLQDMNIDAFTREGRIGVWCFDAQTGQEAKIAALGIRVTRWVSWHGISLNVSPSLSDFEGIIPCGIRDYGVTSLQRFNPSLHMQEADAALLKNWTSLFGPPALPSATPAG</sequence>
<dbReference type="Gene3D" id="3.30.930.10">
    <property type="entry name" value="Bira Bifunctional Protein, Domain 2"/>
    <property type="match status" value="1"/>
</dbReference>
<evidence type="ECO:0000256" key="5">
    <source>
        <dbReference type="HAMAP-Rule" id="MF_00013"/>
    </source>
</evidence>
<evidence type="ECO:0000256" key="8">
    <source>
        <dbReference type="PIRSR" id="PIRSR016262-2"/>
    </source>
</evidence>
<comment type="subcellular location">
    <subcellularLocation>
        <location evidence="5">Cytoplasm</location>
    </subcellularLocation>
</comment>
<dbReference type="UniPathway" id="UPA00538">
    <property type="reaction ID" value="UER00592"/>
</dbReference>
<dbReference type="NCBIfam" id="TIGR00214">
    <property type="entry name" value="lipB"/>
    <property type="match status" value="1"/>
</dbReference>
<comment type="catalytic activity">
    <reaction evidence="5 6">
        <text>octanoyl-[ACP] + L-lysyl-[protein] = N(6)-octanoyl-L-lysyl-[protein] + holo-[ACP] + H(+)</text>
        <dbReference type="Rhea" id="RHEA:17665"/>
        <dbReference type="Rhea" id="RHEA-COMP:9636"/>
        <dbReference type="Rhea" id="RHEA-COMP:9685"/>
        <dbReference type="Rhea" id="RHEA-COMP:9752"/>
        <dbReference type="Rhea" id="RHEA-COMP:9928"/>
        <dbReference type="ChEBI" id="CHEBI:15378"/>
        <dbReference type="ChEBI" id="CHEBI:29969"/>
        <dbReference type="ChEBI" id="CHEBI:64479"/>
        <dbReference type="ChEBI" id="CHEBI:78463"/>
        <dbReference type="ChEBI" id="CHEBI:78809"/>
        <dbReference type="EC" id="2.3.1.181"/>
    </reaction>
</comment>
<comment type="pathway">
    <text evidence="1 5 6">Protein modification; protein lipoylation via endogenous pathway; protein N(6)-(lipoyl)lysine from octanoyl-[acyl-carrier-protein]: step 1/2.</text>
</comment>
<gene>
    <name evidence="5" type="primary">lipB</name>
    <name evidence="11" type="ORF">AL01_02415</name>
</gene>
<dbReference type="EC" id="2.3.1.181" evidence="5 6"/>
<dbReference type="NCBIfam" id="NF010921">
    <property type="entry name" value="PRK14341.1"/>
    <property type="match status" value="1"/>
</dbReference>
<evidence type="ECO:0000256" key="1">
    <source>
        <dbReference type="ARBA" id="ARBA00004821"/>
    </source>
</evidence>
<protein>
    <recommendedName>
        <fullName evidence="5 6">Octanoyltransferase</fullName>
        <ecNumber evidence="5 6">2.3.1.181</ecNumber>
    </recommendedName>
    <alternativeName>
        <fullName evidence="5">Lipoate-protein ligase B</fullName>
    </alternativeName>
    <alternativeName>
        <fullName evidence="5">Lipoyl/octanoyl transferase</fullName>
    </alternativeName>
    <alternativeName>
        <fullName evidence="5">Octanoyl-[acyl-carrier-protein]-protein N-octanoyltransferase</fullName>
    </alternativeName>
</protein>
<evidence type="ECO:0000259" key="10">
    <source>
        <dbReference type="PROSITE" id="PS51733"/>
    </source>
</evidence>
<dbReference type="InterPro" id="IPR020605">
    <property type="entry name" value="Octanoyltransferase_CS"/>
</dbReference>
<dbReference type="EMBL" id="JATM01000001">
    <property type="protein sequence ID" value="OOL19833.1"/>
    <property type="molecule type" value="Genomic_DNA"/>
</dbReference>
<dbReference type="InterPro" id="IPR000544">
    <property type="entry name" value="Octanoyltransferase"/>
</dbReference>
<dbReference type="PIRSF" id="PIRSF016262">
    <property type="entry name" value="LPLase"/>
    <property type="match status" value="1"/>
</dbReference>
<keyword evidence="2 5" id="KW-0808">Transferase</keyword>
<feature type="binding site" evidence="5 8">
    <location>
        <begin position="166"/>
        <end position="168"/>
    </location>
    <ligand>
        <name>substrate</name>
    </ligand>
</feature>
<dbReference type="HAMAP" id="MF_00013">
    <property type="entry name" value="LipB"/>
    <property type="match status" value="1"/>
</dbReference>
<keyword evidence="12" id="KW-1185">Reference proteome</keyword>
<evidence type="ECO:0000256" key="2">
    <source>
        <dbReference type="ARBA" id="ARBA00022679"/>
    </source>
</evidence>
<organism evidence="11 12">
    <name type="scientific">Bombella intestini</name>
    <dbReference type="NCBI Taxonomy" id="1539051"/>
    <lineage>
        <taxon>Bacteria</taxon>
        <taxon>Pseudomonadati</taxon>
        <taxon>Pseudomonadota</taxon>
        <taxon>Alphaproteobacteria</taxon>
        <taxon>Acetobacterales</taxon>
        <taxon>Acetobacteraceae</taxon>
        <taxon>Bombella</taxon>
    </lineage>
</organism>
<feature type="active site" description="Acyl-thioester intermediate" evidence="5 7">
    <location>
        <position position="184"/>
    </location>
</feature>
<comment type="caution">
    <text evidence="11">The sequence shown here is derived from an EMBL/GenBank/DDBJ whole genome shotgun (WGS) entry which is preliminary data.</text>
</comment>